<dbReference type="EMBL" id="STGX01000018">
    <property type="protein sequence ID" value="THV24522.1"/>
    <property type="molecule type" value="Genomic_DNA"/>
</dbReference>
<dbReference type="RefSeq" id="WP_136531681.1">
    <property type="nucleotide sequence ID" value="NZ_STGX01000018.1"/>
</dbReference>
<gene>
    <name evidence="2" type="ORF">E9998_21150</name>
</gene>
<organism evidence="2 3">
    <name type="scientific">Glycomyces paridis</name>
    <dbReference type="NCBI Taxonomy" id="2126555"/>
    <lineage>
        <taxon>Bacteria</taxon>
        <taxon>Bacillati</taxon>
        <taxon>Actinomycetota</taxon>
        <taxon>Actinomycetes</taxon>
        <taxon>Glycomycetales</taxon>
        <taxon>Glycomycetaceae</taxon>
        <taxon>Glycomyces</taxon>
    </lineage>
</organism>
<feature type="compositionally biased region" description="Basic and acidic residues" evidence="1">
    <location>
        <begin position="246"/>
        <end position="255"/>
    </location>
</feature>
<protein>
    <submittedName>
        <fullName evidence="2">Uncharacterized protein</fullName>
    </submittedName>
</protein>
<sequence>MPRPVPGPEALVRYIQTGDRESRISYRSLPDKERVAYRDMVNRVYAAALRQHFGDDPSSKEVDALIERVGTRHPQYGGGVKRVLRSYLDGGRNGGVSPRQVLTAQHLVIREIAKLHPEFRKRADQTVAKASGSKASSGDRADIAELYKAAAGDVEGDDPGGLRLRAAFEERMRAFEASRATESEVDMDIEFASTDAQSLATVTLGLDGFLRGLELRRGVERVGGRSIAASILQAWVAAEKQRWSHADEAGVHDSAPEPGSGSDRRDTFLSEAYSQSRLCRATVDRHGRLRSITFMRNALFEDGRHGLAAEVREAIKKAQAALEESL</sequence>
<reference evidence="2 3" key="1">
    <citation type="journal article" date="2018" name="Int. J. Syst. Evol. Microbiol.">
        <title>Glycomyces paridis sp. nov., isolated from the medicinal plant Paris polyphylla.</title>
        <authorList>
            <person name="Fang X.M."/>
            <person name="Bai J.L."/>
            <person name="Su J."/>
            <person name="Zhao L.L."/>
            <person name="Liu H.Y."/>
            <person name="Ma B.P."/>
            <person name="Zhang Y.Q."/>
            <person name="Yu L.Y."/>
        </authorList>
    </citation>
    <scope>NUCLEOTIDE SEQUENCE [LARGE SCALE GENOMIC DNA]</scope>
    <source>
        <strain evidence="2 3">CPCC 204357</strain>
    </source>
</reference>
<dbReference type="OrthoDB" id="5179764at2"/>
<proteinExistence type="predicted"/>
<evidence type="ECO:0000313" key="2">
    <source>
        <dbReference type="EMBL" id="THV24522.1"/>
    </source>
</evidence>
<feature type="region of interest" description="Disordered" evidence="1">
    <location>
        <begin position="246"/>
        <end position="266"/>
    </location>
</feature>
<accession>A0A4S8P6V7</accession>
<evidence type="ECO:0000313" key="3">
    <source>
        <dbReference type="Proteomes" id="UP000305792"/>
    </source>
</evidence>
<evidence type="ECO:0000256" key="1">
    <source>
        <dbReference type="SAM" id="MobiDB-lite"/>
    </source>
</evidence>
<dbReference type="Proteomes" id="UP000305792">
    <property type="component" value="Unassembled WGS sequence"/>
</dbReference>
<dbReference type="AlphaFoldDB" id="A0A4S8P6V7"/>
<keyword evidence="3" id="KW-1185">Reference proteome</keyword>
<name>A0A4S8P6V7_9ACTN</name>
<comment type="caution">
    <text evidence="2">The sequence shown here is derived from an EMBL/GenBank/DDBJ whole genome shotgun (WGS) entry which is preliminary data.</text>
</comment>